<evidence type="ECO:0000259" key="1">
    <source>
        <dbReference type="Pfam" id="PF23948"/>
    </source>
</evidence>
<comment type="caution">
    <text evidence="2">The sequence shown here is derived from an EMBL/GenBank/DDBJ whole genome shotgun (WGS) entry which is preliminary data.</text>
</comment>
<dbReference type="InterPro" id="IPR027417">
    <property type="entry name" value="P-loop_NTPase"/>
</dbReference>
<sequence length="1119" mass="123930">MIPKILMFAPMEKAVSEGSRPTTTSFAQSRSTRVKESRFVQLEQATKKLLRSSIRKKDRTVHNALAAIQFVSIGVLVPQDHQSGATLATFDSTVEDLPALPPVISPYPAAPSPVQPHSNKYLAPLASITLQSTSTPTSEATAAPVLPAATSGDRMKIFLQNVTASSRKAPLSPPGVRLEPTMQLAYCNQLLRTHLSPSLAVASIIAGLDPSQKVSVETVLQDKEGQVKVRELAIKVVEDFVSDGLKSSKKIAEVVLLGSYLDQEYYRRLLNCFIAEFEAAKLLDIDLLQGMVQLVQCAGADDLQPNNLVRILAILRIRLQDTHQQTTTHTFYLTLALSCLLDVMVDGKVQDVKRVVDHEPLAALLGQMMESADTCLKHQAAYALQGLLHVPNDETRRQVVLRHAGNIAMGLLGVASVCNLDLGGLSEGAGKSRDAAVSALEIGGKVVGGVQSIYDSGQGIATSIKGGIFSGGRLLWYTALREAREHIHNGRLSDFNRFVFEAPCRREAEFQWGVCQLLGEIAVDLQWEATIRQHSVDFLAELYRNNAIQSANNDISQWILSILRQIVVLQEAAASGHAQLLLQGLEKEGGIDKQALYRVAMDGPANICLLRTHSPTPPSSPLLVRVQASPDVENAIFRLRFQRLKEQENALYVPVQAKPTLQSSDDTLFPLMENILDFLAGSGQVILLLGDSGGGKTTFNLQLERTLWKAYKRGGVIPLHINLPAIDNPQHNMIAKQLQQLNFSDVQIQELKEHRQFIIICDGYDESQLKQNIYANNLLNQPGQWTAKMIISCRSQYLGSDYRARFQPTGDRYQQSTTNLFQEAVIASFSRSQIEQYVEQFVRKMPSQATDTTQLSWTVKEYMDKLNKIPKMIELVSNPFLLTLALRALPRVVLSEEKLSGIRLTRIGLYDNFIEQWLKTNKLRLEASALSKKARSTLDEILEADFIRVGIDYQKDLAAAIFEHQGGNPVVQYIHHYESQSWKALFFSPDTKITMLRESSPLTRSGNHYRFLHRSILEYLYSRVMSDYFESSQLSALGGSGATESVESFLDHPLNQRSIVGEPSILQFLAERAELDLSFKSRLLAAIEESKVNAKAGQAAANAISILVRAGVRFNGADL</sequence>
<dbReference type="AlphaFoldDB" id="A0AAD4H5Z6"/>
<evidence type="ECO:0000313" key="3">
    <source>
        <dbReference type="Proteomes" id="UP001194580"/>
    </source>
</evidence>
<name>A0AAD4H5Z6_9FUNG</name>
<feature type="domain" description="Arm-like repeat" evidence="1">
    <location>
        <begin position="222"/>
        <end position="564"/>
    </location>
</feature>
<organism evidence="2 3">
    <name type="scientific">Linnemannia exigua</name>
    <dbReference type="NCBI Taxonomy" id="604196"/>
    <lineage>
        <taxon>Eukaryota</taxon>
        <taxon>Fungi</taxon>
        <taxon>Fungi incertae sedis</taxon>
        <taxon>Mucoromycota</taxon>
        <taxon>Mortierellomycotina</taxon>
        <taxon>Mortierellomycetes</taxon>
        <taxon>Mortierellales</taxon>
        <taxon>Mortierellaceae</taxon>
        <taxon>Linnemannia</taxon>
    </lineage>
</organism>
<feature type="non-terminal residue" evidence="2">
    <location>
        <position position="1119"/>
    </location>
</feature>
<dbReference type="Pfam" id="PF23948">
    <property type="entry name" value="ARM_5"/>
    <property type="match status" value="1"/>
</dbReference>
<dbReference type="SUPFAM" id="SSF52540">
    <property type="entry name" value="P-loop containing nucleoside triphosphate hydrolases"/>
    <property type="match status" value="1"/>
</dbReference>
<keyword evidence="3" id="KW-1185">Reference proteome</keyword>
<dbReference type="Proteomes" id="UP001194580">
    <property type="component" value="Unassembled WGS sequence"/>
</dbReference>
<reference evidence="2" key="1">
    <citation type="journal article" date="2020" name="Fungal Divers.">
        <title>Resolving the Mortierellaceae phylogeny through synthesis of multi-gene phylogenetics and phylogenomics.</title>
        <authorList>
            <person name="Vandepol N."/>
            <person name="Liber J."/>
            <person name="Desiro A."/>
            <person name="Na H."/>
            <person name="Kennedy M."/>
            <person name="Barry K."/>
            <person name="Grigoriev I.V."/>
            <person name="Miller A.N."/>
            <person name="O'Donnell K."/>
            <person name="Stajich J.E."/>
            <person name="Bonito G."/>
        </authorList>
    </citation>
    <scope>NUCLEOTIDE SEQUENCE</scope>
    <source>
        <strain evidence="2">NRRL 28262</strain>
    </source>
</reference>
<dbReference type="InterPro" id="IPR056251">
    <property type="entry name" value="Arm_rpt_dom"/>
</dbReference>
<proteinExistence type="predicted"/>
<evidence type="ECO:0000313" key="2">
    <source>
        <dbReference type="EMBL" id="KAG0275162.1"/>
    </source>
</evidence>
<accession>A0AAD4H5Z6</accession>
<dbReference type="EMBL" id="JAAAIL010000514">
    <property type="protein sequence ID" value="KAG0275162.1"/>
    <property type="molecule type" value="Genomic_DNA"/>
</dbReference>
<gene>
    <name evidence="2" type="ORF">BGZ95_009126</name>
</gene>
<dbReference type="Gene3D" id="3.40.50.300">
    <property type="entry name" value="P-loop containing nucleotide triphosphate hydrolases"/>
    <property type="match status" value="1"/>
</dbReference>
<protein>
    <recommendedName>
        <fullName evidence="1">Arm-like repeat domain-containing protein</fullName>
    </recommendedName>
</protein>